<comment type="caution">
    <text evidence="9">Lacks conserved residue(s) required for the propagation of feature annotation.</text>
</comment>
<dbReference type="Pfam" id="PF02518">
    <property type="entry name" value="HATPase_c"/>
    <property type="match status" value="1"/>
</dbReference>
<dbReference type="Pfam" id="PF13426">
    <property type="entry name" value="PAS_9"/>
    <property type="match status" value="2"/>
</dbReference>
<dbReference type="AlphaFoldDB" id="A0A5K7YNU0"/>
<gene>
    <name evidence="13" type="ORF">DSCA_19540</name>
</gene>
<dbReference type="Pfam" id="PF00072">
    <property type="entry name" value="Response_reg"/>
    <property type="match status" value="1"/>
</dbReference>
<dbReference type="CDD" id="cd00082">
    <property type="entry name" value="HisKA"/>
    <property type="match status" value="1"/>
</dbReference>
<feature type="domain" description="PAC" evidence="12">
    <location>
        <begin position="71"/>
        <end position="128"/>
    </location>
</feature>
<dbReference type="Pfam" id="PF00512">
    <property type="entry name" value="HisKA"/>
    <property type="match status" value="1"/>
</dbReference>
<dbReference type="InterPro" id="IPR000700">
    <property type="entry name" value="PAS-assoc_C"/>
</dbReference>
<dbReference type="PANTHER" id="PTHR43065:SF42">
    <property type="entry name" value="TWO-COMPONENT SENSOR PPRA"/>
    <property type="match status" value="1"/>
</dbReference>
<evidence type="ECO:0000256" key="6">
    <source>
        <dbReference type="ARBA" id="ARBA00022777"/>
    </source>
</evidence>
<dbReference type="SUPFAM" id="SSF55874">
    <property type="entry name" value="ATPase domain of HSP90 chaperone/DNA topoisomerase II/histidine kinase"/>
    <property type="match status" value="1"/>
</dbReference>
<dbReference type="PROSITE" id="PS50110">
    <property type="entry name" value="RESPONSE_REGULATORY"/>
    <property type="match status" value="1"/>
</dbReference>
<dbReference type="SMART" id="SM00091">
    <property type="entry name" value="PAS"/>
    <property type="match status" value="3"/>
</dbReference>
<dbReference type="EMBL" id="AP021874">
    <property type="protein sequence ID" value="BBO68024.1"/>
    <property type="molecule type" value="Genomic_DNA"/>
</dbReference>
<dbReference type="InterPro" id="IPR036890">
    <property type="entry name" value="HATPase_C_sf"/>
</dbReference>
<dbReference type="Pfam" id="PF00989">
    <property type="entry name" value="PAS"/>
    <property type="match status" value="1"/>
</dbReference>
<comment type="catalytic activity">
    <reaction evidence="1">
        <text>ATP + protein L-histidine = ADP + protein N-phospho-L-histidine.</text>
        <dbReference type="EC" id="2.7.13.3"/>
    </reaction>
</comment>
<evidence type="ECO:0000256" key="5">
    <source>
        <dbReference type="ARBA" id="ARBA00022741"/>
    </source>
</evidence>
<dbReference type="PANTHER" id="PTHR43065">
    <property type="entry name" value="SENSOR HISTIDINE KINASE"/>
    <property type="match status" value="1"/>
</dbReference>
<evidence type="ECO:0000256" key="8">
    <source>
        <dbReference type="ARBA" id="ARBA00023012"/>
    </source>
</evidence>
<feature type="domain" description="PAC" evidence="12">
    <location>
        <begin position="205"/>
        <end position="259"/>
    </location>
</feature>
<dbReference type="InterPro" id="IPR001789">
    <property type="entry name" value="Sig_transdc_resp-reg_receiver"/>
</dbReference>
<keyword evidence="6" id="KW-0418">Kinase</keyword>
<dbReference type="InterPro" id="IPR000014">
    <property type="entry name" value="PAS"/>
</dbReference>
<dbReference type="InterPro" id="IPR005467">
    <property type="entry name" value="His_kinase_dom"/>
</dbReference>
<evidence type="ECO:0000313" key="13">
    <source>
        <dbReference type="EMBL" id="BBO68024.1"/>
    </source>
</evidence>
<evidence type="ECO:0000256" key="2">
    <source>
        <dbReference type="ARBA" id="ARBA00012438"/>
    </source>
</evidence>
<evidence type="ECO:0000259" key="11">
    <source>
        <dbReference type="PROSITE" id="PS50110"/>
    </source>
</evidence>
<dbReference type="SMART" id="SM00388">
    <property type="entry name" value="HisKA"/>
    <property type="match status" value="1"/>
</dbReference>
<keyword evidence="7" id="KW-0067">ATP-binding</keyword>
<dbReference type="GO" id="GO:0006355">
    <property type="term" value="P:regulation of DNA-templated transcription"/>
    <property type="evidence" value="ECO:0007669"/>
    <property type="project" value="InterPro"/>
</dbReference>
<dbReference type="GO" id="GO:0000155">
    <property type="term" value="F:phosphorelay sensor kinase activity"/>
    <property type="evidence" value="ECO:0007669"/>
    <property type="project" value="InterPro"/>
</dbReference>
<dbReference type="PRINTS" id="PR00344">
    <property type="entry name" value="BCTRLSENSOR"/>
</dbReference>
<protein>
    <recommendedName>
        <fullName evidence="2">histidine kinase</fullName>
        <ecNumber evidence="2">2.7.13.3</ecNumber>
    </recommendedName>
</protein>
<evidence type="ECO:0000259" key="12">
    <source>
        <dbReference type="PROSITE" id="PS50113"/>
    </source>
</evidence>
<proteinExistence type="predicted"/>
<evidence type="ECO:0000256" key="9">
    <source>
        <dbReference type="PROSITE-ProRule" id="PRU00169"/>
    </source>
</evidence>
<dbReference type="GO" id="GO:0005524">
    <property type="term" value="F:ATP binding"/>
    <property type="evidence" value="ECO:0007669"/>
    <property type="project" value="UniProtKB-KW"/>
</dbReference>
<evidence type="ECO:0000259" key="10">
    <source>
        <dbReference type="PROSITE" id="PS50109"/>
    </source>
</evidence>
<dbReference type="EC" id="2.7.13.3" evidence="2"/>
<dbReference type="SMART" id="SM00387">
    <property type="entry name" value="HATPase_c"/>
    <property type="match status" value="1"/>
</dbReference>
<dbReference type="NCBIfam" id="TIGR00229">
    <property type="entry name" value="sensory_box"/>
    <property type="match status" value="2"/>
</dbReference>
<name>A0A5K7YNU0_9BACT</name>
<dbReference type="Proteomes" id="UP000427906">
    <property type="component" value="Chromosome"/>
</dbReference>
<organism evidence="13 14">
    <name type="scientific">Desulfosarcina alkanivorans</name>
    <dbReference type="NCBI Taxonomy" id="571177"/>
    <lineage>
        <taxon>Bacteria</taxon>
        <taxon>Pseudomonadati</taxon>
        <taxon>Thermodesulfobacteriota</taxon>
        <taxon>Desulfobacteria</taxon>
        <taxon>Desulfobacterales</taxon>
        <taxon>Desulfosarcinaceae</taxon>
        <taxon>Desulfosarcina</taxon>
    </lineage>
</organism>
<keyword evidence="4" id="KW-0808">Transferase</keyword>
<keyword evidence="14" id="KW-1185">Reference proteome</keyword>
<dbReference type="SMART" id="SM00086">
    <property type="entry name" value="PAC"/>
    <property type="match status" value="2"/>
</dbReference>
<dbReference type="Gene3D" id="3.40.50.2300">
    <property type="match status" value="1"/>
</dbReference>
<reference evidence="13 14" key="1">
    <citation type="submission" date="2019-11" db="EMBL/GenBank/DDBJ databases">
        <title>Comparative genomics of hydrocarbon-degrading Desulfosarcina strains.</title>
        <authorList>
            <person name="Watanabe M."/>
            <person name="Kojima H."/>
            <person name="Fukui M."/>
        </authorList>
    </citation>
    <scope>NUCLEOTIDE SEQUENCE [LARGE SCALE GENOMIC DNA]</scope>
    <source>
        <strain evidence="13 14">PL12</strain>
    </source>
</reference>
<dbReference type="InterPro" id="IPR001610">
    <property type="entry name" value="PAC"/>
</dbReference>
<dbReference type="InterPro" id="IPR003661">
    <property type="entry name" value="HisK_dim/P_dom"/>
</dbReference>
<dbReference type="CDD" id="cd00130">
    <property type="entry name" value="PAS"/>
    <property type="match status" value="3"/>
</dbReference>
<evidence type="ECO:0000256" key="7">
    <source>
        <dbReference type="ARBA" id="ARBA00022840"/>
    </source>
</evidence>
<dbReference type="CDD" id="cd00156">
    <property type="entry name" value="REC"/>
    <property type="match status" value="1"/>
</dbReference>
<dbReference type="KEGG" id="dalk:DSCA_19540"/>
<dbReference type="SUPFAM" id="SSF47384">
    <property type="entry name" value="Homodimeric domain of signal transducing histidine kinase"/>
    <property type="match status" value="1"/>
</dbReference>
<dbReference type="InterPro" id="IPR011006">
    <property type="entry name" value="CheY-like_superfamily"/>
</dbReference>
<dbReference type="SUPFAM" id="SSF52172">
    <property type="entry name" value="CheY-like"/>
    <property type="match status" value="1"/>
</dbReference>
<dbReference type="Gene3D" id="3.30.565.10">
    <property type="entry name" value="Histidine kinase-like ATPase, C-terminal domain"/>
    <property type="match status" value="1"/>
</dbReference>
<accession>A0A5K7YNU0</accession>
<dbReference type="Gene3D" id="1.10.287.130">
    <property type="match status" value="1"/>
</dbReference>
<dbReference type="PROSITE" id="PS50113">
    <property type="entry name" value="PAC"/>
    <property type="match status" value="2"/>
</dbReference>
<feature type="domain" description="Response regulatory" evidence="11">
    <location>
        <begin position="658"/>
        <end position="773"/>
    </location>
</feature>
<dbReference type="PROSITE" id="PS50109">
    <property type="entry name" value="HIS_KIN"/>
    <property type="match status" value="1"/>
</dbReference>
<dbReference type="SMART" id="SM00448">
    <property type="entry name" value="REC"/>
    <property type="match status" value="1"/>
</dbReference>
<keyword evidence="3" id="KW-0597">Phosphoprotein</keyword>
<dbReference type="InterPro" id="IPR036097">
    <property type="entry name" value="HisK_dim/P_sf"/>
</dbReference>
<feature type="domain" description="Histidine kinase" evidence="10">
    <location>
        <begin position="427"/>
        <end position="639"/>
    </location>
</feature>
<dbReference type="Gene3D" id="3.30.450.20">
    <property type="entry name" value="PAS domain"/>
    <property type="match status" value="3"/>
</dbReference>
<dbReference type="InterPro" id="IPR004358">
    <property type="entry name" value="Sig_transdc_His_kin-like_C"/>
</dbReference>
<evidence type="ECO:0000256" key="3">
    <source>
        <dbReference type="ARBA" id="ARBA00022553"/>
    </source>
</evidence>
<evidence type="ECO:0000256" key="1">
    <source>
        <dbReference type="ARBA" id="ARBA00000085"/>
    </source>
</evidence>
<dbReference type="InterPro" id="IPR035965">
    <property type="entry name" value="PAS-like_dom_sf"/>
</dbReference>
<dbReference type="InterPro" id="IPR013767">
    <property type="entry name" value="PAS_fold"/>
</dbReference>
<evidence type="ECO:0000256" key="4">
    <source>
        <dbReference type="ARBA" id="ARBA00022679"/>
    </source>
</evidence>
<keyword evidence="5" id="KW-0547">Nucleotide-binding</keyword>
<dbReference type="SUPFAM" id="SSF55785">
    <property type="entry name" value="PYP-like sensor domain (PAS domain)"/>
    <property type="match status" value="3"/>
</dbReference>
<keyword evidence="8" id="KW-0902">Two-component regulatory system</keyword>
<evidence type="ECO:0000313" key="14">
    <source>
        <dbReference type="Proteomes" id="UP000427906"/>
    </source>
</evidence>
<dbReference type="InterPro" id="IPR003594">
    <property type="entry name" value="HATPase_dom"/>
</dbReference>
<sequence length="780" mass="87259">MNLLGYALDQLDTMAGITDLEGKIIFANQSALKHVGATMEKVRGVPFKDSPWRSQSDKAKKVSGLLMEKARKGETSLVEDSIIGADGSEIPVLFSISPIFDNQDNIVGFLPEGKVISDIKNLEGKIKKEKKEIQQWIDSMSAYIAKSDPNGKILSCNKAFMRAFNTCFEEDQGSYICDLAQIENTGDQTNLLKNAIMGAKGGRKSSLEVMLKLNNGSQPAGYFLFNASPIKDPNGRISFLALEITDISDQVQLREQVLDREKRYALRLEQEVAIIKRHLVKTEQFSRNLVESVPIGVLYLDHSKRVVYANPTMKHQFHTSGISKGEITGKTIEELGLRSANNFWKIDKAQDQDEQIYGQRKMVLLKEKEAHFCFEVRSGPLVTPDRTIEGSVLTINDVTKRVSLESELLTTRIQAEKMSSMGLLISGVAHELNNPLTSIIGCAEYLATKENLDSGVGEAAQIIMKDAIRASRIVKDLLAASYKNHMEERIVNVNEAIDEMIGIRFHELKHSGVRPVLRLSRDINPVLADPTQIQQVVDNLIRNAVDAIVESGVGDRIVIRTRMQDNWIVITFEDNGPGVVKENLHKIFDPFFTTKKVGKGTGLGLSVVYGIIQRHGGTVSYDERFNSGARFVIRLPVTPESSSFEEPASVDLLWKPTSLLLADGERNLRYSLSKYLTRLGCHVQTASNGRAALDLVLKNDYEMLLVATNLPIMSGFSLYEQIKARRPGQIDRLVFMYDSPSDSADSAYFTYNLQMLRKPFGKNDIFNLFNRFHKKISKRN</sequence>